<dbReference type="Proteomes" id="UP000028582">
    <property type="component" value="Unassembled WGS sequence"/>
</dbReference>
<gene>
    <name evidence="2" type="ORF">F444_16570</name>
</gene>
<feature type="region of interest" description="Disordered" evidence="1">
    <location>
        <begin position="110"/>
        <end position="164"/>
    </location>
</feature>
<dbReference type="AlphaFoldDB" id="A0A080ZHS2"/>
<feature type="compositionally biased region" description="Acidic residues" evidence="1">
    <location>
        <begin position="145"/>
        <end position="164"/>
    </location>
</feature>
<evidence type="ECO:0000313" key="2">
    <source>
        <dbReference type="EMBL" id="ETO66183.1"/>
    </source>
</evidence>
<proteinExistence type="predicted"/>
<organism evidence="2 3">
    <name type="scientific">Phytophthora nicotianae P1976</name>
    <dbReference type="NCBI Taxonomy" id="1317066"/>
    <lineage>
        <taxon>Eukaryota</taxon>
        <taxon>Sar</taxon>
        <taxon>Stramenopiles</taxon>
        <taxon>Oomycota</taxon>
        <taxon>Peronosporomycetes</taxon>
        <taxon>Peronosporales</taxon>
        <taxon>Peronosporaceae</taxon>
        <taxon>Phytophthora</taxon>
    </lineage>
</organism>
<evidence type="ECO:0000313" key="3">
    <source>
        <dbReference type="Proteomes" id="UP000028582"/>
    </source>
</evidence>
<reference evidence="2 3" key="1">
    <citation type="submission" date="2013-11" db="EMBL/GenBank/DDBJ databases">
        <title>The Genome Sequence of Phytophthora parasitica P1976.</title>
        <authorList>
            <consortium name="The Broad Institute Genomics Platform"/>
            <person name="Russ C."/>
            <person name="Tyler B."/>
            <person name="Panabieres F."/>
            <person name="Shan W."/>
            <person name="Tripathy S."/>
            <person name="Grunwald N."/>
            <person name="Machado M."/>
            <person name="Johnson C.S."/>
            <person name="Walker B."/>
            <person name="Young S."/>
            <person name="Zeng Q."/>
            <person name="Gargeya S."/>
            <person name="Fitzgerald M."/>
            <person name="Haas B."/>
            <person name="Abouelleil A."/>
            <person name="Allen A.W."/>
            <person name="Alvarado L."/>
            <person name="Arachchi H.M."/>
            <person name="Berlin A.M."/>
            <person name="Chapman S.B."/>
            <person name="Gainer-Dewar J."/>
            <person name="Goldberg J."/>
            <person name="Griggs A."/>
            <person name="Gujja S."/>
            <person name="Hansen M."/>
            <person name="Howarth C."/>
            <person name="Imamovic A."/>
            <person name="Ireland A."/>
            <person name="Larimer J."/>
            <person name="McCowan C."/>
            <person name="Murphy C."/>
            <person name="Pearson M."/>
            <person name="Poon T.W."/>
            <person name="Priest M."/>
            <person name="Roberts A."/>
            <person name="Saif S."/>
            <person name="Shea T."/>
            <person name="Sisk P."/>
            <person name="Sykes S."/>
            <person name="Wortman J."/>
            <person name="Nusbaum C."/>
            <person name="Birren B."/>
        </authorList>
    </citation>
    <scope>NUCLEOTIDE SEQUENCE [LARGE SCALE GENOMIC DNA]</scope>
    <source>
        <strain evidence="2 3">P1976</strain>
    </source>
</reference>
<name>A0A080ZHS2_PHYNI</name>
<sequence>MARIRTSARGKNAAVTPQHQLATLLGQLRAVGWTYKGPSGLASERRSRNKRGSIAETDSAEQKCSGWDYNGGWGYSGGGWDYNGVEADNQHGENDATSFFRGSFRKFRAGPSRPNATPAYACQDVSIVPEDEDERDYERFSSGESEGEDLGDNDDEPERGDIEDYNDVFSEGDAVDMDEAFIASLMIAENSLLGAAKKQREAALRATQWTVVSSNFEADVTAYAGMNDENAQHNS</sequence>
<accession>A0A080ZHS2</accession>
<comment type="caution">
    <text evidence="2">The sequence shown here is derived from an EMBL/GenBank/DDBJ whole genome shotgun (WGS) entry which is preliminary data.</text>
</comment>
<protein>
    <submittedName>
        <fullName evidence="2">Uncharacterized protein</fullName>
    </submittedName>
</protein>
<feature type="region of interest" description="Disordered" evidence="1">
    <location>
        <begin position="39"/>
        <end position="59"/>
    </location>
</feature>
<dbReference type="EMBL" id="ANJA01003059">
    <property type="protein sequence ID" value="ETO66183.1"/>
    <property type="molecule type" value="Genomic_DNA"/>
</dbReference>
<evidence type="ECO:0000256" key="1">
    <source>
        <dbReference type="SAM" id="MobiDB-lite"/>
    </source>
</evidence>